<protein>
    <submittedName>
        <fullName evidence="1">Uncharacterized protein</fullName>
    </submittedName>
</protein>
<dbReference type="Proteomes" id="UP000614460">
    <property type="component" value="Unassembled WGS sequence"/>
</dbReference>
<name>A0A8H9G417_9SPHI</name>
<accession>A0A8H9G417</accession>
<proteinExistence type="predicted"/>
<reference evidence="1" key="2">
    <citation type="submission" date="2020-09" db="EMBL/GenBank/DDBJ databases">
        <authorList>
            <person name="Sun Q."/>
            <person name="Zhou Y."/>
        </authorList>
    </citation>
    <scope>NUCLEOTIDE SEQUENCE</scope>
    <source>
        <strain evidence="1">CGMCC 1.15966</strain>
    </source>
</reference>
<organism evidence="1 2">
    <name type="scientific">Sphingobacterium cellulitidis</name>
    <dbReference type="NCBI Taxonomy" id="1768011"/>
    <lineage>
        <taxon>Bacteria</taxon>
        <taxon>Pseudomonadati</taxon>
        <taxon>Bacteroidota</taxon>
        <taxon>Sphingobacteriia</taxon>
        <taxon>Sphingobacteriales</taxon>
        <taxon>Sphingobacteriaceae</taxon>
        <taxon>Sphingobacterium</taxon>
    </lineage>
</organism>
<sequence>MIFSNNLLAQPYIIKSKECYTNIRIAPNAKAEIKAKLKNHTVILIDQTEELPSEQSNWRKVLFYKDKPFSFLVYEENLEMDHGYVHKSQLMNLDELQKVNEETFQITYTLESFSASKYKVSYYDNGNTNVKSINNIYYYLADCGLPKKAISKAEVKVNKQQIEIPGKYLLGIFSASDNFQYYKDGNVYYASQQIGDGACTNYVVWVIENQKLTQRFVGWDY</sequence>
<comment type="caution">
    <text evidence="1">The sequence shown here is derived from an EMBL/GenBank/DDBJ whole genome shotgun (WGS) entry which is preliminary data.</text>
</comment>
<keyword evidence="2" id="KW-1185">Reference proteome</keyword>
<reference evidence="1" key="1">
    <citation type="journal article" date="2014" name="Int. J. Syst. Evol. Microbiol.">
        <title>Complete genome sequence of Corynebacterium casei LMG S-19264T (=DSM 44701T), isolated from a smear-ripened cheese.</title>
        <authorList>
            <consortium name="US DOE Joint Genome Institute (JGI-PGF)"/>
            <person name="Walter F."/>
            <person name="Albersmeier A."/>
            <person name="Kalinowski J."/>
            <person name="Ruckert C."/>
        </authorList>
    </citation>
    <scope>NUCLEOTIDE SEQUENCE</scope>
    <source>
        <strain evidence="1">CGMCC 1.15966</strain>
    </source>
</reference>
<evidence type="ECO:0000313" key="1">
    <source>
        <dbReference type="EMBL" id="GGE31965.1"/>
    </source>
</evidence>
<dbReference type="EMBL" id="BMKM01000012">
    <property type="protein sequence ID" value="GGE31965.1"/>
    <property type="molecule type" value="Genomic_DNA"/>
</dbReference>
<dbReference type="AlphaFoldDB" id="A0A8H9G417"/>
<evidence type="ECO:0000313" key="2">
    <source>
        <dbReference type="Proteomes" id="UP000614460"/>
    </source>
</evidence>
<gene>
    <name evidence="1" type="ORF">GCM10011516_32090</name>
</gene>